<organism evidence="4 5">
    <name type="scientific">Neobacillus paridis</name>
    <dbReference type="NCBI Taxonomy" id="2803862"/>
    <lineage>
        <taxon>Bacteria</taxon>
        <taxon>Bacillati</taxon>
        <taxon>Bacillota</taxon>
        <taxon>Bacilli</taxon>
        <taxon>Bacillales</taxon>
        <taxon>Bacillaceae</taxon>
        <taxon>Neobacillus</taxon>
    </lineage>
</organism>
<protein>
    <submittedName>
        <fullName evidence="4">Diguanylate cyclase</fullName>
    </submittedName>
</protein>
<dbReference type="PANTHER" id="PTHR46663:SF3">
    <property type="entry name" value="SLL0267 PROTEIN"/>
    <property type="match status" value="1"/>
</dbReference>
<feature type="domain" description="GGDEF" evidence="3">
    <location>
        <begin position="289"/>
        <end position="423"/>
    </location>
</feature>
<dbReference type="PROSITE" id="PS50887">
    <property type="entry name" value="GGDEF"/>
    <property type="match status" value="1"/>
</dbReference>
<dbReference type="PANTHER" id="PTHR46663">
    <property type="entry name" value="DIGUANYLATE CYCLASE DGCT-RELATED"/>
    <property type="match status" value="1"/>
</dbReference>
<dbReference type="CDD" id="cd00130">
    <property type="entry name" value="PAS"/>
    <property type="match status" value="2"/>
</dbReference>
<dbReference type="SMART" id="SM00091">
    <property type="entry name" value="PAS"/>
    <property type="match status" value="2"/>
</dbReference>
<dbReference type="InterPro" id="IPR052163">
    <property type="entry name" value="DGC-Regulatory_Protein"/>
</dbReference>
<dbReference type="Pfam" id="PF00990">
    <property type="entry name" value="GGDEF"/>
    <property type="match status" value="1"/>
</dbReference>
<gene>
    <name evidence="4" type="ORF">JK635_11940</name>
</gene>
<dbReference type="SMART" id="SM00267">
    <property type="entry name" value="GGDEF"/>
    <property type="match status" value="1"/>
</dbReference>
<dbReference type="SUPFAM" id="SSF55785">
    <property type="entry name" value="PYP-like sensor domain (PAS domain)"/>
    <property type="match status" value="2"/>
</dbReference>
<dbReference type="Gene3D" id="3.30.450.20">
    <property type="entry name" value="PAS domain"/>
    <property type="match status" value="2"/>
</dbReference>
<dbReference type="InterPro" id="IPR000160">
    <property type="entry name" value="GGDEF_dom"/>
</dbReference>
<dbReference type="PROSITE" id="PS50113">
    <property type="entry name" value="PAC"/>
    <property type="match status" value="1"/>
</dbReference>
<comment type="caution">
    <text evidence="4">The sequence shown here is derived from an EMBL/GenBank/DDBJ whole genome shotgun (WGS) entry which is preliminary data.</text>
</comment>
<proteinExistence type="predicted"/>
<dbReference type="Proteomes" id="UP000623967">
    <property type="component" value="Unassembled WGS sequence"/>
</dbReference>
<dbReference type="SMART" id="SM00086">
    <property type="entry name" value="PAC"/>
    <property type="match status" value="2"/>
</dbReference>
<dbReference type="EMBL" id="JAESWB010000168">
    <property type="protein sequence ID" value="MBL4952923.1"/>
    <property type="molecule type" value="Genomic_DNA"/>
</dbReference>
<dbReference type="NCBIfam" id="TIGR00254">
    <property type="entry name" value="GGDEF"/>
    <property type="match status" value="1"/>
</dbReference>
<dbReference type="InterPro" id="IPR000700">
    <property type="entry name" value="PAS-assoc_C"/>
</dbReference>
<evidence type="ECO:0000259" key="3">
    <source>
        <dbReference type="PROSITE" id="PS50887"/>
    </source>
</evidence>
<dbReference type="InterPro" id="IPR001610">
    <property type="entry name" value="PAC"/>
</dbReference>
<sequence length="427" mass="49172">MPLFNEISGDIFQSIIEHNPDAVFIFSMEGKIVQINEASSSIFGYTLEEAKGMHYRRLIVHKHARKLHHHVREILLGKSFEVEFDAYDKNAKLMHLQVKSIPLIQHQQIIGIFCVVKDLTELTLAKLSLQESEKRYRLLADNSLDLIQLVNLDAIVTYASPSHKAVLGYDAEEYVGKWVLYQPDGQIDEDFKKIFVHMVLTQKSITCEIRRRHKSGKEVWLELKGTPMFDEDGNIEHMMLVGREITEQKEYQKELEFLSFHDPLTGVPNRRLFKELLEQTLKEAIRYQRKFAVMFLDLDRFKQINDQFGHDKGDILLKQFSNRIKSCLRGSDTLARLGGDEFTIILPEIRCSESDAVQIATRILAAVQEPWQLGDESILTTSSIGIAFYPQDGTTCEDLLKHADSTLYTVKENGRNNFQTYSSLCIQ</sequence>
<dbReference type="InterPro" id="IPR013767">
    <property type="entry name" value="PAS_fold"/>
</dbReference>
<evidence type="ECO:0000259" key="1">
    <source>
        <dbReference type="PROSITE" id="PS50112"/>
    </source>
</evidence>
<dbReference type="PROSITE" id="PS50112">
    <property type="entry name" value="PAS"/>
    <property type="match status" value="2"/>
</dbReference>
<evidence type="ECO:0000313" key="5">
    <source>
        <dbReference type="Proteomes" id="UP000623967"/>
    </source>
</evidence>
<dbReference type="CDD" id="cd01949">
    <property type="entry name" value="GGDEF"/>
    <property type="match status" value="1"/>
</dbReference>
<keyword evidence="5" id="KW-1185">Reference proteome</keyword>
<feature type="domain" description="PAS" evidence="1">
    <location>
        <begin position="132"/>
        <end position="182"/>
    </location>
</feature>
<dbReference type="Gene3D" id="3.30.70.270">
    <property type="match status" value="1"/>
</dbReference>
<accession>A0ABS1TP26</accession>
<feature type="domain" description="PAC" evidence="2">
    <location>
        <begin position="205"/>
        <end position="257"/>
    </location>
</feature>
<dbReference type="NCBIfam" id="TIGR00229">
    <property type="entry name" value="sensory_box"/>
    <property type="match status" value="2"/>
</dbReference>
<feature type="domain" description="PAS" evidence="1">
    <location>
        <begin position="8"/>
        <end position="61"/>
    </location>
</feature>
<evidence type="ECO:0000259" key="2">
    <source>
        <dbReference type="PROSITE" id="PS50113"/>
    </source>
</evidence>
<reference evidence="4 5" key="1">
    <citation type="submission" date="2021-01" db="EMBL/GenBank/DDBJ databases">
        <title>Genome public.</title>
        <authorList>
            <person name="Liu C."/>
            <person name="Sun Q."/>
        </authorList>
    </citation>
    <scope>NUCLEOTIDE SEQUENCE [LARGE SCALE GENOMIC DNA]</scope>
    <source>
        <strain evidence="4 5">YIM B02564</strain>
    </source>
</reference>
<dbReference type="SUPFAM" id="SSF55073">
    <property type="entry name" value="Nucleotide cyclase"/>
    <property type="match status" value="1"/>
</dbReference>
<dbReference type="InterPro" id="IPR000014">
    <property type="entry name" value="PAS"/>
</dbReference>
<dbReference type="RefSeq" id="WP_202654148.1">
    <property type="nucleotide sequence ID" value="NZ_JAESWB010000168.1"/>
</dbReference>
<name>A0ABS1TP26_9BACI</name>
<dbReference type="Pfam" id="PF00989">
    <property type="entry name" value="PAS"/>
    <property type="match status" value="1"/>
</dbReference>
<dbReference type="InterPro" id="IPR029787">
    <property type="entry name" value="Nucleotide_cyclase"/>
</dbReference>
<dbReference type="InterPro" id="IPR043128">
    <property type="entry name" value="Rev_trsase/Diguanyl_cyclase"/>
</dbReference>
<evidence type="ECO:0000313" key="4">
    <source>
        <dbReference type="EMBL" id="MBL4952923.1"/>
    </source>
</evidence>
<dbReference type="Pfam" id="PF13426">
    <property type="entry name" value="PAS_9"/>
    <property type="match status" value="1"/>
</dbReference>
<dbReference type="InterPro" id="IPR035965">
    <property type="entry name" value="PAS-like_dom_sf"/>
</dbReference>